<feature type="transmembrane region" description="Helical" evidence="5">
    <location>
        <begin position="233"/>
        <end position="251"/>
    </location>
</feature>
<keyword evidence="4 5" id="KW-0472">Membrane</keyword>
<keyword evidence="3 5" id="KW-1133">Transmembrane helix</keyword>
<comment type="subcellular location">
    <subcellularLocation>
        <location evidence="1">Membrane</location>
        <topology evidence="1">Multi-pass membrane protein</topology>
    </subcellularLocation>
</comment>
<feature type="transmembrane region" description="Helical" evidence="5">
    <location>
        <begin position="115"/>
        <end position="136"/>
    </location>
</feature>
<gene>
    <name evidence="7" type="ORF">MNBD_BACTEROID01-1660</name>
</gene>
<feature type="transmembrane region" description="Helical" evidence="5">
    <location>
        <begin position="157"/>
        <end position="174"/>
    </location>
</feature>
<name>A0A3B0UJ91_9ZZZZ</name>
<feature type="transmembrane region" description="Helical" evidence="5">
    <location>
        <begin position="61"/>
        <end position="80"/>
    </location>
</feature>
<accession>A0A3B0UJ91</accession>
<dbReference type="AlphaFoldDB" id="A0A3B0UJ91"/>
<evidence type="ECO:0000259" key="6">
    <source>
        <dbReference type="Pfam" id="PF04932"/>
    </source>
</evidence>
<dbReference type="InterPro" id="IPR007016">
    <property type="entry name" value="O-antigen_ligase-rel_domated"/>
</dbReference>
<evidence type="ECO:0000256" key="2">
    <source>
        <dbReference type="ARBA" id="ARBA00022692"/>
    </source>
</evidence>
<evidence type="ECO:0000256" key="1">
    <source>
        <dbReference type="ARBA" id="ARBA00004141"/>
    </source>
</evidence>
<keyword evidence="2 5" id="KW-0812">Transmembrane</keyword>
<feature type="transmembrane region" description="Helical" evidence="5">
    <location>
        <begin position="194"/>
        <end position="221"/>
    </location>
</feature>
<feature type="transmembrane region" description="Helical" evidence="5">
    <location>
        <begin position="506"/>
        <end position="524"/>
    </location>
</feature>
<proteinExistence type="predicted"/>
<evidence type="ECO:0000256" key="3">
    <source>
        <dbReference type="ARBA" id="ARBA00022989"/>
    </source>
</evidence>
<protein>
    <recommendedName>
        <fullName evidence="6">O-antigen ligase-related domain-containing protein</fullName>
    </recommendedName>
</protein>
<feature type="transmembrane region" description="Helical" evidence="5">
    <location>
        <begin position="449"/>
        <end position="470"/>
    </location>
</feature>
<feature type="domain" description="O-antigen ligase-related" evidence="6">
    <location>
        <begin position="383"/>
        <end position="462"/>
    </location>
</feature>
<evidence type="ECO:0000256" key="4">
    <source>
        <dbReference type="ARBA" id="ARBA00023136"/>
    </source>
</evidence>
<dbReference type="EMBL" id="UOEP01000102">
    <property type="protein sequence ID" value="VAW19626.1"/>
    <property type="molecule type" value="Genomic_DNA"/>
</dbReference>
<dbReference type="Pfam" id="PF04932">
    <property type="entry name" value="Wzy_C"/>
    <property type="match status" value="1"/>
</dbReference>
<dbReference type="PANTHER" id="PTHR37422:SF17">
    <property type="entry name" value="O-ANTIGEN LIGASE"/>
    <property type="match status" value="1"/>
</dbReference>
<reference evidence="7" key="1">
    <citation type="submission" date="2018-06" db="EMBL/GenBank/DDBJ databases">
        <authorList>
            <person name="Zhirakovskaya E."/>
        </authorList>
    </citation>
    <scope>NUCLEOTIDE SEQUENCE</scope>
</reference>
<dbReference type="GO" id="GO:0016020">
    <property type="term" value="C:membrane"/>
    <property type="evidence" value="ECO:0007669"/>
    <property type="project" value="UniProtKB-SubCell"/>
</dbReference>
<evidence type="ECO:0000313" key="7">
    <source>
        <dbReference type="EMBL" id="VAW19626.1"/>
    </source>
</evidence>
<evidence type="ECO:0000256" key="5">
    <source>
        <dbReference type="SAM" id="Phobius"/>
    </source>
</evidence>
<dbReference type="PANTHER" id="PTHR37422">
    <property type="entry name" value="TEICHURONIC ACID BIOSYNTHESIS PROTEIN TUAE"/>
    <property type="match status" value="1"/>
</dbReference>
<organism evidence="7">
    <name type="scientific">hydrothermal vent metagenome</name>
    <dbReference type="NCBI Taxonomy" id="652676"/>
    <lineage>
        <taxon>unclassified sequences</taxon>
        <taxon>metagenomes</taxon>
        <taxon>ecological metagenomes</taxon>
    </lineage>
</organism>
<sequence>MRNFSLSGKNVNWFYISLVVFIIALPFGESLISISIGLIFLTSLFYIKRETFVERIKERKLLLFIFSIYIVYLIGCIFCNDMKWGLYDLRKCLAYFFIPLAFIFGGKMNRAQVKSLLLIFVFAVFVSSVITLSYFYTKDTSTVLSAQKAGFIHHIRFSLELNLAMIILAVFFLFESEPILKYSKVVYVFLFGYLLFFLLWHQSFTGLFTFLGTLFIGVFLLTRKIKSRIVKSLMYLILVLIIVIPSAYLYYTVKEFYTIDKIDYSNLEKFSPGGNAYFHDTNNKQVENGHYIWLYVCEKELKPAWNQRSAIKYNETGGNGYPVRETLIRYLASKNLRKDREGVNSLTDEDIKNIQAGISNYILAQNGFLLYPRIYVSLWELDTYFKTGYANHQSLSQRIEYSKAAFHIIKNNFWFGVGTGNWKKAYADAYRVNKSKMDPARYGDAHNQYLNYMVKFGLVGVLWILFAILYPVARTGKYKDPVFLLFLISMLISNFGDSNFETHVGGAFFVFMYCLFLSSDGVALKPASSFSRK</sequence>
<dbReference type="InterPro" id="IPR051533">
    <property type="entry name" value="WaaL-like"/>
</dbReference>
<feature type="transmembrane region" description="Helical" evidence="5">
    <location>
        <begin position="12"/>
        <end position="41"/>
    </location>
</feature>
<feature type="transmembrane region" description="Helical" evidence="5">
    <location>
        <begin position="92"/>
        <end position="109"/>
    </location>
</feature>